<dbReference type="CTD" id="8579182"/>
<dbReference type="OMA" id="RYICRHK"/>
<accession>A8X8G2</accession>
<feature type="region of interest" description="Disordered" evidence="1">
    <location>
        <begin position="274"/>
        <end position="371"/>
    </location>
</feature>
<proteinExistence type="predicted"/>
<reference evidence="3 4" key="1">
    <citation type="journal article" date="2003" name="PLoS Biol.">
        <title>The genome sequence of Caenorhabditis briggsae: a platform for comparative genomics.</title>
        <authorList>
            <person name="Stein L.D."/>
            <person name="Bao Z."/>
            <person name="Blasiar D."/>
            <person name="Blumenthal T."/>
            <person name="Brent M.R."/>
            <person name="Chen N."/>
            <person name="Chinwalla A."/>
            <person name="Clarke L."/>
            <person name="Clee C."/>
            <person name="Coghlan A."/>
            <person name="Coulson A."/>
            <person name="D'Eustachio P."/>
            <person name="Fitch D.H."/>
            <person name="Fulton L.A."/>
            <person name="Fulton R.E."/>
            <person name="Griffiths-Jones S."/>
            <person name="Harris T.W."/>
            <person name="Hillier L.W."/>
            <person name="Kamath R."/>
            <person name="Kuwabara P.E."/>
            <person name="Mardis E.R."/>
            <person name="Marra M.A."/>
            <person name="Miner T.L."/>
            <person name="Minx P."/>
            <person name="Mullikin J.C."/>
            <person name="Plumb R.W."/>
            <person name="Rogers J."/>
            <person name="Schein J.E."/>
            <person name="Sohrmann M."/>
            <person name="Spieth J."/>
            <person name="Stajich J.E."/>
            <person name="Wei C."/>
            <person name="Willey D."/>
            <person name="Wilson R.K."/>
            <person name="Durbin R."/>
            <person name="Waterston R.H."/>
        </authorList>
    </citation>
    <scope>NUCLEOTIDE SEQUENCE [LARGE SCALE GENOMIC DNA]</scope>
    <source>
        <strain evidence="3 4">AF16</strain>
    </source>
</reference>
<evidence type="ECO:0000256" key="1">
    <source>
        <dbReference type="SAM" id="MobiDB-lite"/>
    </source>
</evidence>
<evidence type="ECO:0000256" key="2">
    <source>
        <dbReference type="SAM" id="SignalP"/>
    </source>
</evidence>
<keyword evidence="2" id="KW-0732">Signal</keyword>
<feature type="signal peptide" evidence="2">
    <location>
        <begin position="1"/>
        <end position="17"/>
    </location>
</feature>
<dbReference type="InParanoid" id="A8X8G2"/>
<sequence length="621" mass="68393">MIRSLILLTLLVGYSTSQYAQQQRSGTVQQQPVQNVQAAQPEAIDGIPAWYQMAKPVASRVQQLPQASPSYYERIEPTYEQRRGEQPTYERPGIQTNQYANYPSYQNRQPYENLNALTSGASLSNLQASRRYPSAASGGAGGSDVSRLRHMPYDSALKRYHKLLLKRRQWTTKIGRILASTSPMTPSTVFPTTTTTTTQAPTTTTKKMPKSLKSIYSTIIPKTSTTTETPTEAPSTTTQATRVTGRLVGKPRGTFKPHGTRKGWRMWKKVTPKYVGKSSVTTTEVPVSSTTIPMESSTSVTSTTTSENPSTPELPLIEETEESQGTEASTSTTSTSTTTEPTTTTVETTTTEKPTTTTGSEEEHAGKGPSPLRYICRHKAGSNEHDPFSERRASTIGPFRPITVGHKWKPLRFKKPEPVDEVDTVPATSNTKTAISTRPKGLRLLEYLLKQTDTFAKGLQKAIDGVSASGVSSSSILTNEPNTELLAAIKDVVAKFKASLDEAGIDQDVRLMGNQLKNTWQQLRTGTTQQGLDRGVKAVRQSAESSVTHFNYGPQPLPQPQPVQIPYHHQHHHHPAVHRYTPGPMNEQIGRLFEKAVADAADQKTQQQIQQVQQQMIAPRP</sequence>
<dbReference type="FunCoup" id="A8X8G2">
    <property type="interactions" value="1366"/>
</dbReference>
<protein>
    <submittedName>
        <fullName evidence="3">Protein CBG09705</fullName>
    </submittedName>
</protein>
<dbReference type="STRING" id="6238.A8X8G2"/>
<dbReference type="KEGG" id="cbr:CBG_09705"/>
<dbReference type="RefSeq" id="XP_045093974.1">
    <property type="nucleotide sequence ID" value="XM_045237589.1"/>
</dbReference>
<feature type="compositionally biased region" description="Basic and acidic residues" evidence="1">
    <location>
        <begin position="73"/>
        <end position="85"/>
    </location>
</feature>
<keyword evidence="4" id="KW-1185">Reference proteome</keyword>
<dbReference type="WormBase" id="CBG09705a">
    <property type="protein sequence ID" value="CBP41988"/>
    <property type="gene ID" value="WBGene00031246"/>
</dbReference>
<gene>
    <name evidence="3 5" type="ORF">CBG09705</name>
    <name evidence="3" type="ORF">CBG_09705</name>
</gene>
<dbReference type="GeneID" id="8579182"/>
<feature type="region of interest" description="Disordered" evidence="1">
    <location>
        <begin position="72"/>
        <end position="97"/>
    </location>
</feature>
<evidence type="ECO:0000313" key="4">
    <source>
        <dbReference type="Proteomes" id="UP000008549"/>
    </source>
</evidence>
<name>A8X8G2_CAEBR</name>
<organism evidence="3 4">
    <name type="scientific">Caenorhabditis briggsae</name>
    <dbReference type="NCBI Taxonomy" id="6238"/>
    <lineage>
        <taxon>Eukaryota</taxon>
        <taxon>Metazoa</taxon>
        <taxon>Ecdysozoa</taxon>
        <taxon>Nematoda</taxon>
        <taxon>Chromadorea</taxon>
        <taxon>Rhabditida</taxon>
        <taxon>Rhabditina</taxon>
        <taxon>Rhabditomorpha</taxon>
        <taxon>Rhabditoidea</taxon>
        <taxon>Rhabditidae</taxon>
        <taxon>Peloderinae</taxon>
        <taxon>Caenorhabditis</taxon>
    </lineage>
</organism>
<dbReference type="HOGENOM" id="CLU_035645_0_0_1"/>
<feature type="compositionally biased region" description="Low complexity" evidence="1">
    <location>
        <begin position="278"/>
        <end position="315"/>
    </location>
</feature>
<evidence type="ECO:0000313" key="5">
    <source>
        <dbReference type="WormBase" id="CBG09705a"/>
    </source>
</evidence>
<feature type="chain" id="PRO_5002729617" evidence="2">
    <location>
        <begin position="18"/>
        <end position="621"/>
    </location>
</feature>
<dbReference type="Proteomes" id="UP000008549">
    <property type="component" value="Unassembled WGS sequence"/>
</dbReference>
<feature type="region of interest" description="Disordered" evidence="1">
    <location>
        <begin position="185"/>
        <end position="209"/>
    </location>
</feature>
<reference evidence="3 4" key="2">
    <citation type="journal article" date="2011" name="PLoS Genet.">
        <title>Caenorhabditis briggsae recombinant inbred line genotypes reveal inter-strain incompatibility and the evolution of recombination.</title>
        <authorList>
            <person name="Ross J.A."/>
            <person name="Koboldt D.C."/>
            <person name="Staisch J.E."/>
            <person name="Chamberlin H.M."/>
            <person name="Gupta B.P."/>
            <person name="Miller R.D."/>
            <person name="Baird S.E."/>
            <person name="Haag E.S."/>
        </authorList>
    </citation>
    <scope>NUCLEOTIDE SEQUENCE [LARGE SCALE GENOMIC DNA]</scope>
    <source>
        <strain evidence="3 4">AF16</strain>
    </source>
</reference>
<evidence type="ECO:0000313" key="3">
    <source>
        <dbReference type="EMBL" id="CAP28923.2"/>
    </source>
</evidence>
<dbReference type="AlphaFoldDB" id="A8X8G2"/>
<dbReference type="EMBL" id="HE600998">
    <property type="protein sequence ID" value="CAP28923.2"/>
    <property type="molecule type" value="Genomic_DNA"/>
</dbReference>
<dbReference type="eggNOG" id="ENOG502TGEZ">
    <property type="taxonomic scope" value="Eukaryota"/>
</dbReference>
<feature type="compositionally biased region" description="Low complexity" evidence="1">
    <location>
        <begin position="325"/>
        <end position="359"/>
    </location>
</feature>